<evidence type="ECO:0000256" key="3">
    <source>
        <dbReference type="ARBA" id="ARBA00022679"/>
    </source>
</evidence>
<dbReference type="InterPro" id="IPR017441">
    <property type="entry name" value="Protein_kinase_ATP_BS"/>
</dbReference>
<dbReference type="GO" id="GO:0004674">
    <property type="term" value="F:protein serine/threonine kinase activity"/>
    <property type="evidence" value="ECO:0007669"/>
    <property type="project" value="UniProtKB-KW"/>
</dbReference>
<evidence type="ECO:0000313" key="12">
    <source>
        <dbReference type="Proteomes" id="UP000325218"/>
    </source>
</evidence>
<evidence type="ECO:0000256" key="1">
    <source>
        <dbReference type="ARBA" id="ARBA00012513"/>
    </source>
</evidence>
<dbReference type="AlphaFoldDB" id="A0A5D0CVN4"/>
<keyword evidence="2" id="KW-0723">Serine/threonine-protein kinase</keyword>
<evidence type="ECO:0000259" key="10">
    <source>
        <dbReference type="PROSITE" id="PS50011"/>
    </source>
</evidence>
<dbReference type="Gene3D" id="1.10.510.10">
    <property type="entry name" value="Transferase(Phosphotransferase) domain 1"/>
    <property type="match status" value="1"/>
</dbReference>
<name>A0A5D0CVN4_9BACL</name>
<dbReference type="InterPro" id="IPR027417">
    <property type="entry name" value="P-loop_NTPase"/>
</dbReference>
<evidence type="ECO:0000256" key="5">
    <source>
        <dbReference type="ARBA" id="ARBA00022777"/>
    </source>
</evidence>
<comment type="catalytic activity">
    <reaction evidence="7">
        <text>L-threonyl-[protein] + ATP = O-phospho-L-threonyl-[protein] + ADP + H(+)</text>
        <dbReference type="Rhea" id="RHEA:46608"/>
        <dbReference type="Rhea" id="RHEA-COMP:11060"/>
        <dbReference type="Rhea" id="RHEA-COMP:11605"/>
        <dbReference type="ChEBI" id="CHEBI:15378"/>
        <dbReference type="ChEBI" id="CHEBI:30013"/>
        <dbReference type="ChEBI" id="CHEBI:30616"/>
        <dbReference type="ChEBI" id="CHEBI:61977"/>
        <dbReference type="ChEBI" id="CHEBI:456216"/>
        <dbReference type="EC" id="2.7.11.1"/>
    </reaction>
</comment>
<dbReference type="SUPFAM" id="SSF56112">
    <property type="entry name" value="Protein kinase-like (PK-like)"/>
    <property type="match status" value="1"/>
</dbReference>
<keyword evidence="6 9" id="KW-0067">ATP-binding</keyword>
<dbReference type="Proteomes" id="UP000325218">
    <property type="component" value="Unassembled WGS sequence"/>
</dbReference>
<dbReference type="GO" id="GO:0005524">
    <property type="term" value="F:ATP binding"/>
    <property type="evidence" value="ECO:0007669"/>
    <property type="project" value="UniProtKB-UniRule"/>
</dbReference>
<dbReference type="InterPro" id="IPR000719">
    <property type="entry name" value="Prot_kinase_dom"/>
</dbReference>
<sequence length="491" mass="54633">MGDILAGRYRLDRLIGKGGMSRVYLASDLKLPGKRWAVKECFGTEGIGVRPEEEAELLIGLSHPRLPQIVDFFQLRDSGYSYLVMDYVEGVHLDRFVLNRKEAPPAQELARFGLQICEGLEYLHSRRPPIVHRDLKPSNLLVDGKGEIRFVDFGIARKYKPERPEDTIQLGTVGFAAPEQYGGRQSDGRADLYSLGAVLLYLGTGCRYSSWSEAADREFRSRGYGELREAVFKLLREDPEERFASAEEAGRALLPICQPRLRMTAGAPLRGRRPHVIAVMASVPGSGATYVSIALAHILSRSSRNVAIVETDEKSSAMGAIARWAGEEACDQHPGSTAGFRLHGVDYVHISSKMELLEIFTDRYEFVVCDLGSSRRKEMMEEFSRADLSILVTPGAAWRLDDLAAFMEHPLAAKGNMVCCVPMASSDVIRWYRKQWGGIRIIGLPADGCPFCPGPLLEQALMEVCGGILPAPGQDRGRGIRWYRKKRKGRD</sequence>
<evidence type="ECO:0000256" key="6">
    <source>
        <dbReference type="ARBA" id="ARBA00022840"/>
    </source>
</evidence>
<dbReference type="PROSITE" id="PS00107">
    <property type="entry name" value="PROTEIN_KINASE_ATP"/>
    <property type="match status" value="1"/>
</dbReference>
<dbReference type="SMART" id="SM00220">
    <property type="entry name" value="S_TKc"/>
    <property type="match status" value="1"/>
</dbReference>
<accession>A0A5D0CVN4</accession>
<keyword evidence="3" id="KW-0808">Transferase</keyword>
<comment type="catalytic activity">
    <reaction evidence="8">
        <text>L-seryl-[protein] + ATP = O-phospho-L-seryl-[protein] + ADP + H(+)</text>
        <dbReference type="Rhea" id="RHEA:17989"/>
        <dbReference type="Rhea" id="RHEA-COMP:9863"/>
        <dbReference type="Rhea" id="RHEA-COMP:11604"/>
        <dbReference type="ChEBI" id="CHEBI:15378"/>
        <dbReference type="ChEBI" id="CHEBI:29999"/>
        <dbReference type="ChEBI" id="CHEBI:30616"/>
        <dbReference type="ChEBI" id="CHEBI:83421"/>
        <dbReference type="ChEBI" id="CHEBI:456216"/>
        <dbReference type="EC" id="2.7.11.1"/>
    </reaction>
</comment>
<dbReference type="PROSITE" id="PS00108">
    <property type="entry name" value="PROTEIN_KINASE_ST"/>
    <property type="match status" value="1"/>
</dbReference>
<reference evidence="11 12" key="1">
    <citation type="submission" date="2019-08" db="EMBL/GenBank/DDBJ databases">
        <title>Genome sequencing of Paenibacillus faecis DSM 23593(T).</title>
        <authorList>
            <person name="Kook J.-K."/>
            <person name="Park S.-N."/>
            <person name="Lim Y.K."/>
        </authorList>
    </citation>
    <scope>NUCLEOTIDE SEQUENCE [LARGE SCALE GENOMIC DNA]</scope>
    <source>
        <strain evidence="11 12">DSM 23593</strain>
    </source>
</reference>
<dbReference type="PANTHER" id="PTHR24363:SF0">
    <property type="entry name" value="SERINE_THREONINE KINASE LIKE DOMAIN CONTAINING 1"/>
    <property type="match status" value="1"/>
</dbReference>
<proteinExistence type="predicted"/>
<evidence type="ECO:0000256" key="8">
    <source>
        <dbReference type="ARBA" id="ARBA00048679"/>
    </source>
</evidence>
<dbReference type="EC" id="2.7.11.1" evidence="1"/>
<dbReference type="CDD" id="cd14014">
    <property type="entry name" value="STKc_PknB_like"/>
    <property type="match status" value="1"/>
</dbReference>
<dbReference type="InterPro" id="IPR008271">
    <property type="entry name" value="Ser/Thr_kinase_AS"/>
</dbReference>
<dbReference type="Gene3D" id="3.40.50.300">
    <property type="entry name" value="P-loop containing nucleotide triphosphate hydrolases"/>
    <property type="match status" value="1"/>
</dbReference>
<evidence type="ECO:0000313" key="11">
    <source>
        <dbReference type="EMBL" id="TYA13750.1"/>
    </source>
</evidence>
<feature type="binding site" evidence="9">
    <location>
        <position position="39"/>
    </location>
    <ligand>
        <name>ATP</name>
        <dbReference type="ChEBI" id="CHEBI:30616"/>
    </ligand>
</feature>
<dbReference type="PROSITE" id="PS50011">
    <property type="entry name" value="PROTEIN_KINASE_DOM"/>
    <property type="match status" value="1"/>
</dbReference>
<dbReference type="InterPro" id="IPR011009">
    <property type="entry name" value="Kinase-like_dom_sf"/>
</dbReference>
<keyword evidence="5 11" id="KW-0418">Kinase</keyword>
<feature type="domain" description="Protein kinase" evidence="10">
    <location>
        <begin position="9"/>
        <end position="254"/>
    </location>
</feature>
<evidence type="ECO:0000256" key="9">
    <source>
        <dbReference type="PROSITE-ProRule" id="PRU10141"/>
    </source>
</evidence>
<organism evidence="11 12">
    <name type="scientific">Paenibacillus faecis</name>
    <dbReference type="NCBI Taxonomy" id="862114"/>
    <lineage>
        <taxon>Bacteria</taxon>
        <taxon>Bacillati</taxon>
        <taxon>Bacillota</taxon>
        <taxon>Bacilli</taxon>
        <taxon>Bacillales</taxon>
        <taxon>Paenibacillaceae</taxon>
        <taxon>Paenibacillus</taxon>
    </lineage>
</organism>
<dbReference type="PANTHER" id="PTHR24363">
    <property type="entry name" value="SERINE/THREONINE PROTEIN KINASE"/>
    <property type="match status" value="1"/>
</dbReference>
<keyword evidence="4 9" id="KW-0547">Nucleotide-binding</keyword>
<evidence type="ECO:0000256" key="7">
    <source>
        <dbReference type="ARBA" id="ARBA00047899"/>
    </source>
</evidence>
<protein>
    <recommendedName>
        <fullName evidence="1">non-specific serine/threonine protein kinase</fullName>
        <ecNumber evidence="1">2.7.11.1</ecNumber>
    </recommendedName>
</protein>
<evidence type="ECO:0000256" key="2">
    <source>
        <dbReference type="ARBA" id="ARBA00022527"/>
    </source>
</evidence>
<dbReference type="SUPFAM" id="SSF52540">
    <property type="entry name" value="P-loop containing nucleoside triphosphate hydrolases"/>
    <property type="match status" value="1"/>
</dbReference>
<comment type="caution">
    <text evidence="11">The sequence shown here is derived from an EMBL/GenBank/DDBJ whole genome shotgun (WGS) entry which is preliminary data.</text>
</comment>
<evidence type="ECO:0000256" key="4">
    <source>
        <dbReference type="ARBA" id="ARBA00022741"/>
    </source>
</evidence>
<gene>
    <name evidence="11" type="ORF">FRY98_13200</name>
</gene>
<dbReference type="Gene3D" id="3.30.200.20">
    <property type="entry name" value="Phosphorylase Kinase, domain 1"/>
    <property type="match status" value="1"/>
</dbReference>
<dbReference type="EMBL" id="VSDO01000002">
    <property type="protein sequence ID" value="TYA13750.1"/>
    <property type="molecule type" value="Genomic_DNA"/>
</dbReference>
<dbReference type="Pfam" id="PF00069">
    <property type="entry name" value="Pkinase"/>
    <property type="match status" value="1"/>
</dbReference>
<dbReference type="OrthoDB" id="9788659at2"/>
<keyword evidence="12" id="KW-1185">Reference proteome</keyword>